<dbReference type="RefSeq" id="WP_050127805.1">
    <property type="nucleotide sequence ID" value="NZ_CP139465.1"/>
</dbReference>
<evidence type="ECO:0000313" key="2">
    <source>
        <dbReference type="Proteomes" id="UP000041601"/>
    </source>
</evidence>
<organism evidence="1 2">
    <name type="scientific">Yersinia enterocolitica</name>
    <dbReference type="NCBI Taxonomy" id="630"/>
    <lineage>
        <taxon>Bacteria</taxon>
        <taxon>Pseudomonadati</taxon>
        <taxon>Pseudomonadota</taxon>
        <taxon>Gammaproteobacteria</taxon>
        <taxon>Enterobacterales</taxon>
        <taxon>Yersiniaceae</taxon>
        <taxon>Yersinia</taxon>
    </lineage>
</organism>
<name>A0ABP1Y2S8_YEREN</name>
<sequence length="122" mass="14114">MRLRQAKIIILLTPFFWGCQLNNKNGIDDKFKVEKITALTSGILFLKESCKTEKLPNEREIINTAMRMITKNEIDVSNELHTHIATLTKIRYEEIKSNKKETKIKCRELESIMAPFLSKTGS</sequence>
<accession>A0ABP1Y2S8</accession>
<dbReference type="NCBIfam" id="TIGR01004">
    <property type="entry name" value="PulS_OutS"/>
    <property type="match status" value="1"/>
</dbReference>
<proteinExistence type="predicted"/>
<keyword evidence="1" id="KW-0449">Lipoprotein</keyword>
<protein>
    <submittedName>
        <fullName evidence="1">Lipoprotein</fullName>
    </submittedName>
</protein>
<dbReference type="Proteomes" id="UP000041601">
    <property type="component" value="Unassembled WGS sequence"/>
</dbReference>
<dbReference type="InterPro" id="IPR038432">
    <property type="entry name" value="PulS/OutS-like_sf"/>
</dbReference>
<gene>
    <name evidence="1" type="ORF">ERS137959_02221</name>
</gene>
<dbReference type="InterPro" id="IPR019114">
    <property type="entry name" value="Chap_lipoprot_PulS/OutS-like"/>
</dbReference>
<dbReference type="InterPro" id="IPR005699">
    <property type="entry name" value="Chap_lipoprot_PulS/OutS"/>
</dbReference>
<dbReference type="EMBL" id="CPXJ01000024">
    <property type="protein sequence ID" value="CND79665.1"/>
    <property type="molecule type" value="Genomic_DNA"/>
</dbReference>
<comment type="caution">
    <text evidence="1">The sequence shown here is derived from an EMBL/GenBank/DDBJ whole genome shotgun (WGS) entry which is preliminary data.</text>
</comment>
<evidence type="ECO:0000313" key="1">
    <source>
        <dbReference type="EMBL" id="CND79665.1"/>
    </source>
</evidence>
<reference evidence="1 2" key="1">
    <citation type="submission" date="2015-03" db="EMBL/GenBank/DDBJ databases">
        <authorList>
            <consortium name="Pathogen Informatics"/>
            <person name="Murphy D."/>
        </authorList>
    </citation>
    <scope>NUCLEOTIDE SEQUENCE [LARGE SCALE GENOMIC DNA]</scope>
    <source>
        <strain evidence="1 2">IP05342</strain>
    </source>
</reference>
<dbReference type="Gene3D" id="1.20.58.1630">
    <property type="entry name" value="Chaperone lipoprotein PulS/OutS"/>
    <property type="match status" value="1"/>
</dbReference>
<keyword evidence="2" id="KW-1185">Reference proteome</keyword>
<dbReference type="Pfam" id="PF09691">
    <property type="entry name" value="T2SS_PulS_OutS"/>
    <property type="match status" value="1"/>
</dbReference>